<keyword evidence="11" id="KW-1185">Reference proteome</keyword>
<feature type="compositionally biased region" description="Acidic residues" evidence="8">
    <location>
        <begin position="783"/>
        <end position="796"/>
    </location>
</feature>
<evidence type="ECO:0000259" key="9">
    <source>
        <dbReference type="Pfam" id="PF08662"/>
    </source>
</evidence>
<keyword evidence="4" id="KW-0853">WD repeat</keyword>
<dbReference type="Gene3D" id="2.130.10.10">
    <property type="entry name" value="YVTN repeat-like/Quinoprotein amine dehydrogenase"/>
    <property type="match status" value="1"/>
</dbReference>
<dbReference type="InterPro" id="IPR011387">
    <property type="entry name" value="TIF2A"/>
</dbReference>
<feature type="compositionally biased region" description="Polar residues" evidence="8">
    <location>
        <begin position="47"/>
        <end position="65"/>
    </location>
</feature>
<dbReference type="GO" id="GO:0003729">
    <property type="term" value="F:mRNA binding"/>
    <property type="evidence" value="ECO:0007669"/>
    <property type="project" value="TreeGrafter"/>
</dbReference>
<evidence type="ECO:0000256" key="6">
    <source>
        <dbReference type="ARBA" id="ARBA00022845"/>
    </source>
</evidence>
<sequence>MSNRPQPSSSTGGNKAPSSSGGSQKQQPQNPQTRGGGGNQQQAGKNDPSSSGQQQQKKNTNPSTPSANKGATTTTTTSGNKSSNETTNVKGGITTSWSSPNQISEQKKTNQAPTTTTTNSPNTQQSIDEDAEGYRQMESGVVMDEPSIQLVVNSKSGGIRNYSIHYQEQSTTSSTDKIELIPSEEVPQLSTQPSDLLMYSEDGTYLAYLDKIDPFSPNKVSRLFVMDSFSGVKRYILVQQKEIAITKVHFSPRNSYLITLGKWNGDATGQDDNILNYNLRVWNLKPSTSSTQGGLSLNLSTTPIELNESEHLLMKFSHKPTESGLWPVIQWNEDETLMAYFNPSQETVSFYNVEEALNEQTGQKQISFQPRSDIVIQRKVHAFALSPKSTFAIYTHNTNKSTEQNSVRLYKLSNVKRPAATKHFSHDVDSVEMRWNKIGTALLVYTATNTDQSDKSYYGENKLYYVRSNGNLSKDIQLEEEGPVHDLQWSPRGNEFVAIYGYSGPNIRATLFDAQSQPIFEFLQQPENTTNWKVNKIFYAPHGRFLVLAGFGGFTGTLLFFDRERKRLMGINQAAEPTFAHWSPDSRLFIVGTHYPKLRVANKFQIYKYNGQLMYQLTLPQDDFLYHAIFRPLLASRYKNRPPSPRVLNQGVVNGTSTASANKSSQQFHSQSSNASTAKVSAYVPPHLRGKTADVPHGPPPGSNFNPSSSKPSASGGAPVKTVVANIFAGKSEANQPQGKNTPPPPNYEMAEKKKKKRIRKRKKKKGANEGEAGSSNAQGGDDHEEEDGDEEEADE</sequence>
<dbReference type="VEuPathDB" id="AmoebaDB:NF0122910"/>
<accession>A0A6A5BIJ2</accession>
<evidence type="ECO:0000256" key="7">
    <source>
        <dbReference type="ARBA" id="ARBA00022917"/>
    </source>
</evidence>
<dbReference type="VEuPathDB" id="AmoebaDB:FDP41_006146"/>
<comment type="similarity">
    <text evidence="1">Belongs to the WD repeat EIF2A family.</text>
</comment>
<dbReference type="InterPro" id="IPR015943">
    <property type="entry name" value="WD40/YVTN_repeat-like_dom_sf"/>
</dbReference>
<feature type="compositionally biased region" description="Basic residues" evidence="8">
    <location>
        <begin position="753"/>
        <end position="766"/>
    </location>
</feature>
<evidence type="ECO:0000256" key="5">
    <source>
        <dbReference type="ARBA" id="ARBA00022737"/>
    </source>
</evidence>
<dbReference type="SUPFAM" id="SSF82171">
    <property type="entry name" value="DPP6 N-terminal domain-like"/>
    <property type="match status" value="1"/>
</dbReference>
<name>A0A6A5BIJ2_NAEFO</name>
<gene>
    <name evidence="10" type="ORF">FDP41_006146</name>
</gene>
<dbReference type="GO" id="GO:0000049">
    <property type="term" value="F:tRNA binding"/>
    <property type="evidence" value="ECO:0007669"/>
    <property type="project" value="TreeGrafter"/>
</dbReference>
<keyword evidence="7" id="KW-0648">Protein biosynthesis</keyword>
<evidence type="ECO:0000256" key="8">
    <source>
        <dbReference type="SAM" id="MobiDB-lite"/>
    </source>
</evidence>
<dbReference type="Proteomes" id="UP000444721">
    <property type="component" value="Unassembled WGS sequence"/>
</dbReference>
<feature type="compositionally biased region" description="Low complexity" evidence="8">
    <location>
        <begin position="109"/>
        <end position="126"/>
    </location>
</feature>
<dbReference type="PANTHER" id="PTHR13227:SF0">
    <property type="entry name" value="EUKARYOTIC TRANSLATION INITIATION FACTOR 2A"/>
    <property type="match status" value="1"/>
</dbReference>
<dbReference type="GO" id="GO:0006417">
    <property type="term" value="P:regulation of translation"/>
    <property type="evidence" value="ECO:0007669"/>
    <property type="project" value="UniProtKB-KW"/>
</dbReference>
<dbReference type="AlphaFoldDB" id="A0A6A5BIJ2"/>
<protein>
    <recommendedName>
        <fullName evidence="2">Eukaryotic translation initiation factor 2A</fullName>
    </recommendedName>
</protein>
<comment type="caution">
    <text evidence="10">The sequence shown here is derived from an EMBL/GenBank/DDBJ whole genome shotgun (WGS) entry which is preliminary data.</text>
</comment>
<keyword evidence="3" id="KW-0396">Initiation factor</keyword>
<feature type="region of interest" description="Disordered" evidence="8">
    <location>
        <begin position="657"/>
        <end position="796"/>
    </location>
</feature>
<dbReference type="EMBL" id="VFQX01000051">
    <property type="protein sequence ID" value="KAF0974672.1"/>
    <property type="molecule type" value="Genomic_DNA"/>
</dbReference>
<dbReference type="RefSeq" id="XP_044559385.1">
    <property type="nucleotide sequence ID" value="XM_044709749.1"/>
</dbReference>
<dbReference type="GO" id="GO:0043022">
    <property type="term" value="F:ribosome binding"/>
    <property type="evidence" value="ECO:0007669"/>
    <property type="project" value="TreeGrafter"/>
</dbReference>
<keyword evidence="5" id="KW-0677">Repeat</keyword>
<feature type="compositionally biased region" description="Polar residues" evidence="8">
    <location>
        <begin position="1"/>
        <end position="13"/>
    </location>
</feature>
<dbReference type="OMA" id="MQARWPA"/>
<feature type="compositionally biased region" description="Polar residues" evidence="8">
    <location>
        <begin position="93"/>
        <end position="104"/>
    </location>
</feature>
<feature type="region of interest" description="Disordered" evidence="8">
    <location>
        <begin position="1"/>
        <end position="127"/>
    </location>
</feature>
<dbReference type="InterPro" id="IPR013979">
    <property type="entry name" value="TIF_beta_prop-like"/>
</dbReference>
<feature type="compositionally biased region" description="Low complexity" evidence="8">
    <location>
        <begin position="703"/>
        <end position="719"/>
    </location>
</feature>
<proteinExistence type="inferred from homology"/>
<dbReference type="GeneID" id="68113364"/>
<feature type="compositionally biased region" description="Low complexity" evidence="8">
    <location>
        <begin position="66"/>
        <end position="88"/>
    </location>
</feature>
<dbReference type="GO" id="GO:0022627">
    <property type="term" value="C:cytosolic small ribosomal subunit"/>
    <property type="evidence" value="ECO:0007669"/>
    <property type="project" value="TreeGrafter"/>
</dbReference>
<feature type="compositionally biased region" description="Polar residues" evidence="8">
    <location>
        <begin position="657"/>
        <end position="679"/>
    </location>
</feature>
<feature type="compositionally biased region" description="Low complexity" evidence="8">
    <location>
        <begin position="17"/>
        <end position="33"/>
    </location>
</feature>
<evidence type="ECO:0000256" key="1">
    <source>
        <dbReference type="ARBA" id="ARBA00009573"/>
    </source>
</evidence>
<evidence type="ECO:0000313" key="11">
    <source>
        <dbReference type="Proteomes" id="UP000444721"/>
    </source>
</evidence>
<keyword evidence="6" id="KW-0810">Translation regulation</keyword>
<dbReference type="VEuPathDB" id="AmoebaDB:NfTy_077920"/>
<evidence type="ECO:0000256" key="2">
    <source>
        <dbReference type="ARBA" id="ARBA00013819"/>
    </source>
</evidence>
<dbReference type="OrthoDB" id="2194683at2759"/>
<evidence type="ECO:0000256" key="3">
    <source>
        <dbReference type="ARBA" id="ARBA00022540"/>
    </source>
</evidence>
<feature type="domain" description="Translation initiation factor beta propellor-like" evidence="9">
    <location>
        <begin position="427"/>
        <end position="619"/>
    </location>
</feature>
<dbReference type="Pfam" id="PF08662">
    <property type="entry name" value="eIF2A"/>
    <property type="match status" value="1"/>
</dbReference>
<reference evidence="10 11" key="1">
    <citation type="journal article" date="2019" name="Sci. Rep.">
        <title>Nanopore sequencing improves the draft genome of the human pathogenic amoeba Naegleria fowleri.</title>
        <authorList>
            <person name="Liechti N."/>
            <person name="Schurch N."/>
            <person name="Bruggmann R."/>
            <person name="Wittwer M."/>
        </authorList>
    </citation>
    <scope>NUCLEOTIDE SEQUENCE [LARGE SCALE GENOMIC DNA]</scope>
    <source>
        <strain evidence="10 11">ATCC 30894</strain>
    </source>
</reference>
<dbReference type="PANTHER" id="PTHR13227">
    <property type="entry name" value="EUKARYOTIC TRANSLATION INITIATION FACTOR 2A"/>
    <property type="match status" value="1"/>
</dbReference>
<evidence type="ECO:0000256" key="4">
    <source>
        <dbReference type="ARBA" id="ARBA00022574"/>
    </source>
</evidence>
<organism evidence="10 11">
    <name type="scientific">Naegleria fowleri</name>
    <name type="common">Brain eating amoeba</name>
    <dbReference type="NCBI Taxonomy" id="5763"/>
    <lineage>
        <taxon>Eukaryota</taxon>
        <taxon>Discoba</taxon>
        <taxon>Heterolobosea</taxon>
        <taxon>Tetramitia</taxon>
        <taxon>Eutetramitia</taxon>
        <taxon>Vahlkampfiidae</taxon>
        <taxon>Naegleria</taxon>
    </lineage>
</organism>
<dbReference type="GO" id="GO:0003743">
    <property type="term" value="F:translation initiation factor activity"/>
    <property type="evidence" value="ECO:0007669"/>
    <property type="project" value="UniProtKB-KW"/>
</dbReference>
<evidence type="ECO:0000313" key="10">
    <source>
        <dbReference type="EMBL" id="KAF0974672.1"/>
    </source>
</evidence>